<dbReference type="InterPro" id="IPR011630">
    <property type="entry name" value="DUF1599"/>
</dbReference>
<organism evidence="2">
    <name type="scientific">Siphoviridae sp. ctsBB38</name>
    <dbReference type="NCBI Taxonomy" id="2826482"/>
    <lineage>
        <taxon>Viruses</taxon>
        <taxon>Duplodnaviria</taxon>
        <taxon>Heunggongvirae</taxon>
        <taxon>Uroviricota</taxon>
        <taxon>Caudoviricetes</taxon>
    </lineage>
</organism>
<dbReference type="EMBL" id="BK014999">
    <property type="protein sequence ID" value="DAD86472.1"/>
    <property type="molecule type" value="Genomic_DNA"/>
</dbReference>
<protein>
    <submittedName>
        <fullName evidence="2">Nucleotide modification associated domain 1</fullName>
    </submittedName>
</protein>
<sequence length="168" mass="19653">MEYKVGDVIRIKESIQAGEKYGECDVNEPMLKFRGAVDTIVDIDIDGDFYLADRNNPYSWNKDMIEPALTVNQAKMDRLHIYQYILNNLEETYKNKNNDYGNSVADTYEKFGNLSFLVRITDKYNRLLTLCNPNAPEQKVKDEKIDDTILDLANYCLLWLVEKEYKNQ</sequence>
<name>A0A8S5MWE3_9CAUD</name>
<evidence type="ECO:0000313" key="2">
    <source>
        <dbReference type="EMBL" id="DAD86472.1"/>
    </source>
</evidence>
<evidence type="ECO:0000259" key="1">
    <source>
        <dbReference type="Pfam" id="PF07659"/>
    </source>
</evidence>
<reference evidence="2" key="1">
    <citation type="journal article" date="2021" name="Proc. Natl. Acad. Sci. U.S.A.">
        <title>A Catalog of Tens of Thousands of Viruses from Human Metagenomes Reveals Hidden Associations with Chronic Diseases.</title>
        <authorList>
            <person name="Tisza M.J."/>
            <person name="Buck C.B."/>
        </authorList>
    </citation>
    <scope>NUCLEOTIDE SEQUENCE</scope>
    <source>
        <strain evidence="2">CtsBB38</strain>
    </source>
</reference>
<accession>A0A8S5MWE3</accession>
<proteinExistence type="predicted"/>
<dbReference type="Pfam" id="PF07659">
    <property type="entry name" value="DUF1599"/>
    <property type="match status" value="1"/>
</dbReference>
<feature type="domain" description="Nucleotide modification associated" evidence="1">
    <location>
        <begin position="96"/>
        <end position="161"/>
    </location>
</feature>